<dbReference type="Pfam" id="PF13392">
    <property type="entry name" value="HNH_3"/>
    <property type="match status" value="1"/>
</dbReference>
<dbReference type="GO" id="GO:0004519">
    <property type="term" value="F:endonuclease activity"/>
    <property type="evidence" value="ECO:0007669"/>
    <property type="project" value="UniProtKB-KW"/>
</dbReference>
<name>A0AAE7TPL5_9CAUD</name>
<keyword evidence="2" id="KW-0378">Hydrolase</keyword>
<protein>
    <submittedName>
        <fullName evidence="2">HNH endonuclease motif protein</fullName>
    </submittedName>
</protein>
<keyword evidence="2" id="KW-0540">Nuclease</keyword>
<keyword evidence="3" id="KW-1185">Reference proteome</keyword>
<dbReference type="InterPro" id="IPR044925">
    <property type="entry name" value="His-Me_finger_sf"/>
</dbReference>
<evidence type="ECO:0000313" key="2">
    <source>
        <dbReference type="EMBL" id="QQG33589.1"/>
    </source>
</evidence>
<keyword evidence="2" id="KW-0255">Endonuclease</keyword>
<evidence type="ECO:0000313" key="3">
    <source>
        <dbReference type="Proteomes" id="UP000827834"/>
    </source>
</evidence>
<evidence type="ECO:0000259" key="1">
    <source>
        <dbReference type="Pfam" id="PF13392"/>
    </source>
</evidence>
<accession>A0AAE7TPL5</accession>
<dbReference type="SUPFAM" id="SSF54060">
    <property type="entry name" value="His-Me finger endonucleases"/>
    <property type="match status" value="1"/>
</dbReference>
<dbReference type="EMBL" id="MW367418">
    <property type="protein sequence ID" value="QQG33589.1"/>
    <property type="molecule type" value="Genomic_DNA"/>
</dbReference>
<dbReference type="Proteomes" id="UP000827834">
    <property type="component" value="Segment"/>
</dbReference>
<feature type="domain" description="HNH nuclease" evidence="1">
    <location>
        <begin position="42"/>
        <end position="86"/>
    </location>
</feature>
<sequence>MTLKEKLEAYSKVSPTGCWEWQRSRLPSGYGLISIGHQKQAYAHRVSYREFHGEIPEGLVVRHKCDNPCCCNPEHLEVGTHKDNMQDCKKRGRMVTPPVHIGEANHKTKLTESDVEFILKSDKTLKELAEMFGVTPQAIRWRQKHGRLRR</sequence>
<reference evidence="2 3" key="1">
    <citation type="submission" date="2020-12" db="EMBL/GenBank/DDBJ databases">
        <title>Complete genome sequences of novel berlinvirus and novel certrevirus lytic for Pectobacterium car. car.</title>
        <authorList>
            <person name="Petrzik K."/>
            <person name="Kmoch P."/>
            <person name="Vacek J."/>
            <person name="Brazdova S."/>
        </authorList>
    </citation>
    <scope>NUCLEOTIDE SEQUENCE [LARGE SCALE GENOMIC DNA]</scope>
</reference>
<dbReference type="Gene3D" id="3.90.75.20">
    <property type="match status" value="1"/>
</dbReference>
<organism evidence="2 3">
    <name type="scientific">Pectobacterium phage PcCB251</name>
    <dbReference type="NCBI Taxonomy" id="2798045"/>
    <lineage>
        <taxon>Viruses</taxon>
        <taxon>Duplodnaviria</taxon>
        <taxon>Heunggongvirae</taxon>
        <taxon>Uroviricota</taxon>
        <taxon>Caudoviricetes</taxon>
        <taxon>Autographivirales</taxon>
        <taxon>Autotranscriptaviridae</taxon>
        <taxon>Studiervirinae</taxon>
        <taxon>Berlinvirus</taxon>
        <taxon>Berlinvirus PcCB251</taxon>
    </lineage>
</organism>
<dbReference type="InterPro" id="IPR003615">
    <property type="entry name" value="HNH_nuc"/>
</dbReference>
<proteinExistence type="predicted"/>